<evidence type="ECO:0000313" key="2">
    <source>
        <dbReference type="Proteomes" id="UP001153404"/>
    </source>
</evidence>
<name>A0A9X4L1Z6_9BACL</name>
<keyword evidence="2" id="KW-1185">Reference proteome</keyword>
<proteinExistence type="predicted"/>
<dbReference type="Proteomes" id="UP001153404">
    <property type="component" value="Unassembled WGS sequence"/>
</dbReference>
<evidence type="ECO:0000313" key="1">
    <source>
        <dbReference type="EMBL" id="MDG0814651.1"/>
    </source>
</evidence>
<dbReference type="AlphaFoldDB" id="A0A9X4L1Z6"/>
<gene>
    <name evidence="1" type="ORF">OMP40_39225</name>
</gene>
<accession>A0A9X4L1Z6</accession>
<sequence>MHMPVQHVMQQEARSICFGLRIFRALADRVEQVDQKRPARNVVKQGTQTVGGRSRTLPGQEMVIKQKIGTLAAELKGGSLRGLGHIRKPKRFCELSAELDVSP</sequence>
<comment type="caution">
    <text evidence="1">The sequence shown here is derived from an EMBL/GenBank/DDBJ whole genome shotgun (WGS) entry which is preliminary data.</text>
</comment>
<organism evidence="1 2">
    <name type="scientific">Cohnella rhizosphaerae</name>
    <dbReference type="NCBI Taxonomy" id="1457232"/>
    <lineage>
        <taxon>Bacteria</taxon>
        <taxon>Bacillati</taxon>
        <taxon>Bacillota</taxon>
        <taxon>Bacilli</taxon>
        <taxon>Bacillales</taxon>
        <taxon>Paenibacillaceae</taxon>
        <taxon>Cohnella</taxon>
    </lineage>
</organism>
<protein>
    <submittedName>
        <fullName evidence="1">Uncharacterized protein</fullName>
    </submittedName>
</protein>
<reference evidence="1" key="1">
    <citation type="submission" date="2022-10" db="EMBL/GenBank/DDBJ databases">
        <title>Comparative genomic analysis of Cohnella hashimotonis sp. nov., isolated from the International Space Station.</title>
        <authorList>
            <person name="Simpson A."/>
            <person name="Venkateswaran K."/>
        </authorList>
    </citation>
    <scope>NUCLEOTIDE SEQUENCE</scope>
    <source>
        <strain evidence="1">DSM 28161</strain>
    </source>
</reference>
<dbReference type="EMBL" id="JAPDIA010000009">
    <property type="protein sequence ID" value="MDG0814651.1"/>
    <property type="molecule type" value="Genomic_DNA"/>
</dbReference>